<dbReference type="SMART" id="SM00855">
    <property type="entry name" value="PGAM"/>
    <property type="match status" value="1"/>
</dbReference>
<proteinExistence type="predicted"/>
<accession>A0ABD2T006</accession>
<comment type="caution">
    <text evidence="4">The sequence shown here is derived from an EMBL/GenBank/DDBJ whole genome shotgun (WGS) entry which is preliminary data.</text>
</comment>
<dbReference type="SUPFAM" id="SSF53254">
    <property type="entry name" value="Phosphoglycerate mutase-like"/>
    <property type="match status" value="1"/>
</dbReference>
<keyword evidence="3" id="KW-0472">Membrane</keyword>
<dbReference type="InterPro" id="IPR052765">
    <property type="entry name" value="PGM-Related"/>
</dbReference>
<dbReference type="AlphaFoldDB" id="A0ABD2T006"/>
<dbReference type="CDD" id="cd07067">
    <property type="entry name" value="HP_PGM_like"/>
    <property type="match status" value="1"/>
</dbReference>
<dbReference type="EMBL" id="JBJKTR010000013">
    <property type="protein sequence ID" value="KAL3349524.1"/>
    <property type="molecule type" value="Genomic_DNA"/>
</dbReference>
<feature type="active site" description="Tele-phosphohistidine intermediate" evidence="1">
    <location>
        <position position="24"/>
    </location>
</feature>
<reference evidence="4 5" key="1">
    <citation type="submission" date="2024-05" db="EMBL/GenBank/DDBJ databases">
        <title>De novo assembly of an allotetraploid wild potato.</title>
        <authorList>
            <person name="Hosaka A.J."/>
        </authorList>
    </citation>
    <scope>NUCLEOTIDE SEQUENCE [LARGE SCALE GENOMIC DNA]</scope>
    <source>
        <tissue evidence="4">Young leaves</tissue>
    </source>
</reference>
<evidence type="ECO:0000256" key="3">
    <source>
        <dbReference type="SAM" id="Phobius"/>
    </source>
</evidence>
<dbReference type="InterPro" id="IPR010471">
    <property type="entry name" value="DUF1068"/>
</dbReference>
<evidence type="ECO:0000256" key="1">
    <source>
        <dbReference type="PIRSR" id="PIRSR613078-1"/>
    </source>
</evidence>
<feature type="binding site" evidence="2">
    <location>
        <begin position="23"/>
        <end position="30"/>
    </location>
    <ligand>
        <name>substrate</name>
    </ligand>
</feature>
<dbReference type="PROSITE" id="PS00175">
    <property type="entry name" value="PG_MUTASE"/>
    <property type="match status" value="1"/>
</dbReference>
<dbReference type="Pfam" id="PF00300">
    <property type="entry name" value="His_Phos_1"/>
    <property type="match status" value="1"/>
</dbReference>
<protein>
    <recommendedName>
        <fullName evidence="6">Phosphoglycerate mutase-like protein AT74H</fullName>
    </recommendedName>
</protein>
<organism evidence="4 5">
    <name type="scientific">Solanum stoloniferum</name>
    <dbReference type="NCBI Taxonomy" id="62892"/>
    <lineage>
        <taxon>Eukaryota</taxon>
        <taxon>Viridiplantae</taxon>
        <taxon>Streptophyta</taxon>
        <taxon>Embryophyta</taxon>
        <taxon>Tracheophyta</taxon>
        <taxon>Spermatophyta</taxon>
        <taxon>Magnoliopsida</taxon>
        <taxon>eudicotyledons</taxon>
        <taxon>Gunneridae</taxon>
        <taxon>Pentapetalae</taxon>
        <taxon>asterids</taxon>
        <taxon>lamiids</taxon>
        <taxon>Solanales</taxon>
        <taxon>Solanaceae</taxon>
        <taxon>Solanoideae</taxon>
        <taxon>Solaneae</taxon>
        <taxon>Solanum</taxon>
    </lineage>
</organism>
<dbReference type="Proteomes" id="UP001627284">
    <property type="component" value="Unassembled WGS sequence"/>
</dbReference>
<dbReference type="Gene3D" id="3.40.50.1240">
    <property type="entry name" value="Phosphoglycerate mutase-like"/>
    <property type="match status" value="1"/>
</dbReference>
<evidence type="ECO:0000256" key="2">
    <source>
        <dbReference type="PIRSR" id="PIRSR613078-2"/>
    </source>
</evidence>
<feature type="transmembrane region" description="Helical" evidence="3">
    <location>
        <begin position="178"/>
        <end position="197"/>
    </location>
</feature>
<keyword evidence="3" id="KW-0812">Transmembrane</keyword>
<gene>
    <name evidence="4" type="ORF">AABB24_022573</name>
</gene>
<evidence type="ECO:0008006" key="6">
    <source>
        <dbReference type="Google" id="ProtNLM"/>
    </source>
</evidence>
<evidence type="ECO:0000313" key="5">
    <source>
        <dbReference type="Proteomes" id="UP001627284"/>
    </source>
</evidence>
<dbReference type="InterPro" id="IPR013078">
    <property type="entry name" value="His_Pase_superF_clade-1"/>
</dbReference>
<name>A0ABD2T006_9SOLN</name>
<dbReference type="InterPro" id="IPR029033">
    <property type="entry name" value="His_PPase_superfam"/>
</dbReference>
<feature type="active site" description="Proton donor/acceptor" evidence="1">
    <location>
        <position position="111"/>
    </location>
</feature>
<evidence type="ECO:0000313" key="4">
    <source>
        <dbReference type="EMBL" id="KAL3349524.1"/>
    </source>
</evidence>
<sequence>MSLVKILSNGTDTHLPKRIILVRHGECTANADINVYGTTPNHKIELTEKGIEQAKQTGIRIKKLISENDNNWKVFFYVSPAERTRRTLREIGGSFPKRRVMGVKEEYRLRELNFGNYHDPASIGKIKKERETYGRFYYRVPGGETGAEVYDRISMCFRGTFMAYPSDHRSSSRGTVRFVLVLVGLFLVIYVVTPPTLRHSKALSSCPPCFCDCEEDPMFSPIDILNSSLADCGKNDPQLNEEMKKDIATLLAEEINLQKNVTDDVLNRTKALIMSAKRASSHYQKESEKCNIGIDTCEGGREKAEAALIEERKLSALWETRAIESGWKD</sequence>
<keyword evidence="5" id="KW-1185">Reference proteome</keyword>
<dbReference type="Pfam" id="PF06364">
    <property type="entry name" value="DUF1068"/>
    <property type="match status" value="1"/>
</dbReference>
<dbReference type="PANTHER" id="PTHR46192">
    <property type="entry name" value="BROAD-RANGE ACID PHOSPHATASE DET1"/>
    <property type="match status" value="1"/>
</dbReference>
<feature type="binding site" evidence="2">
    <location>
        <position position="83"/>
    </location>
    <ligand>
        <name>substrate</name>
    </ligand>
</feature>
<keyword evidence="3" id="KW-1133">Transmembrane helix</keyword>
<dbReference type="InterPro" id="IPR001345">
    <property type="entry name" value="PG/BPGM_mutase_AS"/>
</dbReference>